<name>A0A542XD96_9MICO</name>
<dbReference type="EMBL" id="VFOK01000001">
    <property type="protein sequence ID" value="TQL33823.1"/>
    <property type="molecule type" value="Genomic_DNA"/>
</dbReference>
<protein>
    <submittedName>
        <fullName evidence="1">Uncharacterized protein</fullName>
    </submittedName>
</protein>
<accession>A0A542XD96</accession>
<comment type="caution">
    <text evidence="1">The sequence shown here is derived from an EMBL/GenBank/DDBJ whole genome shotgun (WGS) entry which is preliminary data.</text>
</comment>
<keyword evidence="2" id="KW-1185">Reference proteome</keyword>
<sequence>MTASETVRTVIFPEWLATEPAAWLREVERRSPHPSRMRIARAFARSLDATGHQMKPTAQTYLAKVAGTSEAAAKRWLGWARDEGLIEPTGEYVELVQGKRRTPIYTAAGVAIEPPASLHHELEGALSVDWFALARGCPWGEAERDRDAHEFPAMAA</sequence>
<gene>
    <name evidence="1" type="ORF">FB554_1976</name>
</gene>
<dbReference type="AlphaFoldDB" id="A0A542XD96"/>
<evidence type="ECO:0000313" key="1">
    <source>
        <dbReference type="EMBL" id="TQL33823.1"/>
    </source>
</evidence>
<organism evidence="1 2">
    <name type="scientific">Barrientosiimonas humi</name>
    <dbReference type="NCBI Taxonomy" id="999931"/>
    <lineage>
        <taxon>Bacteria</taxon>
        <taxon>Bacillati</taxon>
        <taxon>Actinomycetota</taxon>
        <taxon>Actinomycetes</taxon>
        <taxon>Micrococcales</taxon>
        <taxon>Dermacoccaceae</taxon>
        <taxon>Barrientosiimonas</taxon>
    </lineage>
</organism>
<dbReference type="RefSeq" id="WP_142005795.1">
    <property type="nucleotide sequence ID" value="NZ_CAJTBP010000001.1"/>
</dbReference>
<dbReference type="Proteomes" id="UP000318336">
    <property type="component" value="Unassembled WGS sequence"/>
</dbReference>
<reference evidence="1 2" key="1">
    <citation type="submission" date="2019-06" db="EMBL/GenBank/DDBJ databases">
        <title>Sequencing the genomes of 1000 actinobacteria strains.</title>
        <authorList>
            <person name="Klenk H.-P."/>
        </authorList>
    </citation>
    <scope>NUCLEOTIDE SEQUENCE [LARGE SCALE GENOMIC DNA]</scope>
    <source>
        <strain evidence="1 2">DSM 24617</strain>
    </source>
</reference>
<evidence type="ECO:0000313" key="2">
    <source>
        <dbReference type="Proteomes" id="UP000318336"/>
    </source>
</evidence>
<proteinExistence type="predicted"/>